<protein>
    <submittedName>
        <fullName evidence="3">Glycosyltransferase family 4 protein</fullName>
    </submittedName>
</protein>
<proteinExistence type="predicted"/>
<dbReference type="PANTHER" id="PTHR45947">
    <property type="entry name" value="SULFOQUINOVOSYL TRANSFERASE SQD2"/>
    <property type="match status" value="1"/>
</dbReference>
<dbReference type="PANTHER" id="PTHR45947:SF3">
    <property type="entry name" value="SULFOQUINOVOSYL TRANSFERASE SQD2"/>
    <property type="match status" value="1"/>
</dbReference>
<dbReference type="EMBL" id="JAPTGG010000015">
    <property type="protein sequence ID" value="MCZ0866693.1"/>
    <property type="molecule type" value="Genomic_DNA"/>
</dbReference>
<evidence type="ECO:0000313" key="4">
    <source>
        <dbReference type="Proteomes" id="UP001069090"/>
    </source>
</evidence>
<accession>A0A9J6RRJ8</accession>
<dbReference type="Proteomes" id="UP001069090">
    <property type="component" value="Unassembled WGS sequence"/>
</dbReference>
<evidence type="ECO:0000259" key="1">
    <source>
        <dbReference type="Pfam" id="PF00534"/>
    </source>
</evidence>
<sequence>MNILQFICPTGFYGAERWVLAIANNLDQADVRCDMAVTVEPHQGTLEIVKQYPDCTGKAFEIPTNGRFDFSAVNKLCNLIKEREIDVIHTHGYKSDILGLLAAKKAGIKCVSTPHGFGEAKDFKLKAYIRTGAFLLRFFDAVAPLSQQLFDECLGYGVPRNKLRYIQNGVDLKEVDHYLQSKQTKPSEIKTIGFIGQMIPRKKIDHILEIFANLSTQHDNLQLLFLGDGDSRAELEASAAQLPCSHTIKFLGFRQDRLEQLRDFDLFVMTSSSEGIPRCLMEALAMEIPVAAYNIPGIDQLMAHEQTGLLADYGDKETLQQYWETLLFDQAKAQQLAKAGRQYVLDNFSAARMAREYYDLFTQLLQQKQ</sequence>
<feature type="domain" description="Glycosyltransferase subfamily 4-like N-terminal" evidence="2">
    <location>
        <begin position="14"/>
        <end position="173"/>
    </location>
</feature>
<dbReference type="AlphaFoldDB" id="A0A9J6RRJ8"/>
<dbReference type="RefSeq" id="WP_258332722.1">
    <property type="nucleotide sequence ID" value="NZ_JAPTGG010000015.1"/>
</dbReference>
<dbReference type="InterPro" id="IPR028098">
    <property type="entry name" value="Glyco_trans_4-like_N"/>
</dbReference>
<reference evidence="3 4" key="1">
    <citation type="submission" date="2022-12" db="EMBL/GenBank/DDBJ databases">
        <title>Dasania phycosphaerae sp. nov., isolated from particulate material of the south coast of Korea.</title>
        <authorList>
            <person name="Jiang Y."/>
        </authorList>
    </citation>
    <scope>NUCLEOTIDE SEQUENCE [LARGE SCALE GENOMIC DNA]</scope>
    <source>
        <strain evidence="3 4">GY-19</strain>
    </source>
</reference>
<evidence type="ECO:0000259" key="2">
    <source>
        <dbReference type="Pfam" id="PF13439"/>
    </source>
</evidence>
<keyword evidence="4" id="KW-1185">Reference proteome</keyword>
<dbReference type="Pfam" id="PF00534">
    <property type="entry name" value="Glycos_transf_1"/>
    <property type="match status" value="1"/>
</dbReference>
<dbReference type="InterPro" id="IPR001296">
    <property type="entry name" value="Glyco_trans_1"/>
</dbReference>
<feature type="domain" description="Glycosyl transferase family 1" evidence="1">
    <location>
        <begin position="182"/>
        <end position="342"/>
    </location>
</feature>
<evidence type="ECO:0000313" key="3">
    <source>
        <dbReference type="EMBL" id="MCZ0866693.1"/>
    </source>
</evidence>
<organism evidence="3 4">
    <name type="scientific">Dasania phycosphaerae</name>
    <dbReference type="NCBI Taxonomy" id="2950436"/>
    <lineage>
        <taxon>Bacteria</taxon>
        <taxon>Pseudomonadati</taxon>
        <taxon>Pseudomonadota</taxon>
        <taxon>Gammaproteobacteria</taxon>
        <taxon>Cellvibrionales</taxon>
        <taxon>Spongiibacteraceae</taxon>
        <taxon>Dasania</taxon>
    </lineage>
</organism>
<dbReference type="Pfam" id="PF13439">
    <property type="entry name" value="Glyco_transf_4"/>
    <property type="match status" value="1"/>
</dbReference>
<name>A0A9J6RRJ8_9GAMM</name>
<dbReference type="InterPro" id="IPR050194">
    <property type="entry name" value="Glycosyltransferase_grp1"/>
</dbReference>
<comment type="caution">
    <text evidence="3">The sequence shown here is derived from an EMBL/GenBank/DDBJ whole genome shotgun (WGS) entry which is preliminary data.</text>
</comment>
<dbReference type="SUPFAM" id="SSF53756">
    <property type="entry name" value="UDP-Glycosyltransferase/glycogen phosphorylase"/>
    <property type="match status" value="1"/>
</dbReference>
<dbReference type="GO" id="GO:0016757">
    <property type="term" value="F:glycosyltransferase activity"/>
    <property type="evidence" value="ECO:0007669"/>
    <property type="project" value="InterPro"/>
</dbReference>
<dbReference type="Gene3D" id="3.40.50.2000">
    <property type="entry name" value="Glycogen Phosphorylase B"/>
    <property type="match status" value="2"/>
</dbReference>
<dbReference type="CDD" id="cd03801">
    <property type="entry name" value="GT4_PimA-like"/>
    <property type="match status" value="1"/>
</dbReference>
<gene>
    <name evidence="3" type="ORF">O0V09_15885</name>
</gene>